<dbReference type="KEGG" id="dpd:Deipe_0169"/>
<dbReference type="Proteomes" id="UP000010467">
    <property type="component" value="Chromosome"/>
</dbReference>
<dbReference type="AlphaFoldDB" id="K9ZVW9"/>
<name>K9ZVW9_DEIPD</name>
<sequence length="79" mass="8867">MVVWCIPSIEQTSQRTSTSEEPAQWALPWLPDQGRGPAVAPLRMETPFPVKHVPPLAQESDNRDTRAARSSTLKFLRTP</sequence>
<feature type="compositionally biased region" description="Polar residues" evidence="1">
    <location>
        <begin position="11"/>
        <end position="21"/>
    </location>
</feature>
<evidence type="ECO:0000313" key="3">
    <source>
        <dbReference type="Proteomes" id="UP000010467"/>
    </source>
</evidence>
<keyword evidence="3" id="KW-1185">Reference proteome</keyword>
<dbReference type="EMBL" id="CP003382">
    <property type="protein sequence ID" value="AFZ65773.1"/>
    <property type="molecule type" value="Genomic_DNA"/>
</dbReference>
<dbReference type="STRING" id="937777.Deipe_0169"/>
<accession>K9ZVW9</accession>
<reference evidence="3" key="1">
    <citation type="submission" date="2012-03" db="EMBL/GenBank/DDBJ databases">
        <title>Complete sequence of chromosome of Deinococcus peraridilitoris DSM 19664.</title>
        <authorList>
            <person name="Lucas S."/>
            <person name="Copeland A."/>
            <person name="Lapidus A."/>
            <person name="Glavina del Rio T."/>
            <person name="Dalin E."/>
            <person name="Tice H."/>
            <person name="Bruce D."/>
            <person name="Goodwin L."/>
            <person name="Pitluck S."/>
            <person name="Peters L."/>
            <person name="Mikhailova N."/>
            <person name="Lu M."/>
            <person name="Kyrpides N."/>
            <person name="Mavromatis K."/>
            <person name="Ivanova N."/>
            <person name="Brettin T."/>
            <person name="Detter J.C."/>
            <person name="Han C."/>
            <person name="Larimer F."/>
            <person name="Land M."/>
            <person name="Hauser L."/>
            <person name="Markowitz V."/>
            <person name="Cheng J.-F."/>
            <person name="Hugenholtz P."/>
            <person name="Woyke T."/>
            <person name="Wu D."/>
            <person name="Pukall R."/>
            <person name="Steenblock K."/>
            <person name="Brambilla E."/>
            <person name="Klenk H.-P."/>
            <person name="Eisen J.A."/>
        </authorList>
    </citation>
    <scope>NUCLEOTIDE SEQUENCE [LARGE SCALE GENOMIC DNA]</scope>
    <source>
        <strain evidence="3">DSM 19664 / LMG 22246 / CIP 109416 / KR-200</strain>
    </source>
</reference>
<feature type="region of interest" description="Disordered" evidence="1">
    <location>
        <begin position="11"/>
        <end position="79"/>
    </location>
</feature>
<organism evidence="2 3">
    <name type="scientific">Deinococcus peraridilitoris (strain DSM 19664 / LMG 22246 / CIP 109416 / KR-200)</name>
    <dbReference type="NCBI Taxonomy" id="937777"/>
    <lineage>
        <taxon>Bacteria</taxon>
        <taxon>Thermotogati</taxon>
        <taxon>Deinococcota</taxon>
        <taxon>Deinococci</taxon>
        <taxon>Deinococcales</taxon>
        <taxon>Deinococcaceae</taxon>
        <taxon>Deinococcus</taxon>
    </lineage>
</organism>
<protein>
    <submittedName>
        <fullName evidence="2">Uncharacterized protein</fullName>
    </submittedName>
</protein>
<proteinExistence type="predicted"/>
<gene>
    <name evidence="2" type="ordered locus">Deipe_0169</name>
</gene>
<dbReference type="HOGENOM" id="CLU_2600264_0_0_0"/>
<evidence type="ECO:0000256" key="1">
    <source>
        <dbReference type="SAM" id="MobiDB-lite"/>
    </source>
</evidence>
<evidence type="ECO:0000313" key="2">
    <source>
        <dbReference type="EMBL" id="AFZ65773.1"/>
    </source>
</evidence>